<dbReference type="KEGG" id="gba:J421_3275"/>
<keyword evidence="2" id="KW-1185">Reference proteome</keyword>
<evidence type="ECO:0000313" key="1">
    <source>
        <dbReference type="EMBL" id="AHG90812.1"/>
    </source>
</evidence>
<dbReference type="AlphaFoldDB" id="W0RK53"/>
<dbReference type="Proteomes" id="UP000019151">
    <property type="component" value="Chromosome"/>
</dbReference>
<proteinExistence type="predicted"/>
<dbReference type="FunCoup" id="W0RK53">
    <property type="interactions" value="47"/>
</dbReference>
<dbReference type="EMBL" id="CP007128">
    <property type="protein sequence ID" value="AHG90812.1"/>
    <property type="molecule type" value="Genomic_DNA"/>
</dbReference>
<dbReference type="Pfam" id="PF02620">
    <property type="entry name" value="YceD"/>
    <property type="match status" value="1"/>
</dbReference>
<dbReference type="eggNOG" id="COG1399">
    <property type="taxonomic scope" value="Bacteria"/>
</dbReference>
<accession>W0RK53</accession>
<name>W0RK53_9BACT</name>
<organism evidence="1 2">
    <name type="scientific">Gemmatirosa kalamazoonensis</name>
    <dbReference type="NCBI Taxonomy" id="861299"/>
    <lineage>
        <taxon>Bacteria</taxon>
        <taxon>Pseudomonadati</taxon>
        <taxon>Gemmatimonadota</taxon>
        <taxon>Gemmatimonadia</taxon>
        <taxon>Gemmatimonadales</taxon>
        <taxon>Gemmatimonadaceae</taxon>
        <taxon>Gemmatirosa</taxon>
    </lineage>
</organism>
<dbReference type="InterPro" id="IPR003772">
    <property type="entry name" value="YceD"/>
</dbReference>
<dbReference type="InParanoid" id="W0RK53"/>
<sequence>MLSFDIGALQSHAAAVDGELTPDDEIWQEGDRRPVRPIHVVGRLSAAGPGRYYFSGRVEGDVATECRRCLADVSEHIAADSHMIFAESELDDPDDASDVFVLAPGARSLDLRPAVREEWLLAVPAFSLCREDCKGLCPRCGADLNEGPCDCPPTTDSRWDALNAAKAARSDTD</sequence>
<reference evidence="1 2" key="1">
    <citation type="journal article" date="2014" name="Genome Announc.">
        <title>Genome Sequence and Methylome of Soil Bacterium Gemmatirosa kalamazoonensis KBS708T, a Member of the Rarely Cultivated Gemmatimonadetes Phylum.</title>
        <authorList>
            <person name="Debruyn J.M."/>
            <person name="Radosevich M."/>
            <person name="Wommack K.E."/>
            <person name="Polson S.W."/>
            <person name="Hauser L.J."/>
            <person name="Fawaz M.N."/>
            <person name="Korlach J."/>
            <person name="Tsai Y.C."/>
        </authorList>
    </citation>
    <scope>NUCLEOTIDE SEQUENCE [LARGE SCALE GENOMIC DNA]</scope>
    <source>
        <strain evidence="1 2">KBS708</strain>
    </source>
</reference>
<evidence type="ECO:0008006" key="3">
    <source>
        <dbReference type="Google" id="ProtNLM"/>
    </source>
</evidence>
<evidence type="ECO:0000313" key="2">
    <source>
        <dbReference type="Proteomes" id="UP000019151"/>
    </source>
</evidence>
<dbReference type="PANTHER" id="PTHR34374">
    <property type="entry name" value="LARGE RIBOSOMAL RNA SUBUNIT ACCUMULATION PROTEIN YCED HOMOLOG 1, CHLOROPLASTIC"/>
    <property type="match status" value="1"/>
</dbReference>
<gene>
    <name evidence="1" type="ORF">J421_3275</name>
</gene>
<dbReference type="PANTHER" id="PTHR34374:SF1">
    <property type="entry name" value="LARGE RIBOSOMAL RNA SUBUNIT ACCUMULATION PROTEIN YCED HOMOLOG 1, CHLOROPLASTIC"/>
    <property type="match status" value="1"/>
</dbReference>
<dbReference type="PATRIC" id="fig|861299.3.peg.3327"/>
<dbReference type="RefSeq" id="WP_025412278.1">
    <property type="nucleotide sequence ID" value="NZ_CP007128.1"/>
</dbReference>
<dbReference type="STRING" id="861299.J421_3275"/>
<dbReference type="HOGENOM" id="CLU_100236_1_2_0"/>
<protein>
    <recommendedName>
        <fullName evidence="3">DUF177 domain-containing protein</fullName>
    </recommendedName>
</protein>
<dbReference type="OrthoDB" id="9790372at2"/>